<dbReference type="STRING" id="200361.A0A453HMW2"/>
<reference evidence="2" key="2">
    <citation type="journal article" date="2017" name="Nat. Plants">
        <title>The Aegilops tauschii genome reveals multiple impacts of transposons.</title>
        <authorList>
            <person name="Zhao G."/>
            <person name="Zou C."/>
            <person name="Li K."/>
            <person name="Wang K."/>
            <person name="Li T."/>
            <person name="Gao L."/>
            <person name="Zhang X."/>
            <person name="Wang H."/>
            <person name="Yang Z."/>
            <person name="Liu X."/>
            <person name="Jiang W."/>
            <person name="Mao L."/>
            <person name="Kong X."/>
            <person name="Jiao Y."/>
            <person name="Jia J."/>
        </authorList>
    </citation>
    <scope>NUCLEOTIDE SEQUENCE [LARGE SCALE GENOMIC DNA]</scope>
    <source>
        <strain evidence="2">cv. AL8/78</strain>
    </source>
</reference>
<reference evidence="1" key="5">
    <citation type="journal article" date="2021" name="G3 (Bethesda)">
        <title>Aegilops tauschii genome assembly Aet v5.0 features greater sequence contiguity and improved annotation.</title>
        <authorList>
            <person name="Wang L."/>
            <person name="Zhu T."/>
            <person name="Rodriguez J.C."/>
            <person name="Deal K.R."/>
            <person name="Dubcovsky J."/>
            <person name="McGuire P.E."/>
            <person name="Lux T."/>
            <person name="Spannagl M."/>
            <person name="Mayer K.F.X."/>
            <person name="Baldrich P."/>
            <person name="Meyers B.C."/>
            <person name="Huo N."/>
            <person name="Gu Y.Q."/>
            <person name="Zhou H."/>
            <person name="Devos K.M."/>
            <person name="Bennetzen J.L."/>
            <person name="Unver T."/>
            <person name="Budak H."/>
            <person name="Gulick P.J."/>
            <person name="Galiba G."/>
            <person name="Kalapos B."/>
            <person name="Nelson D.R."/>
            <person name="Li P."/>
            <person name="You F.M."/>
            <person name="Luo M.C."/>
            <person name="Dvorak J."/>
        </authorList>
    </citation>
    <scope>NUCLEOTIDE SEQUENCE [LARGE SCALE GENOMIC DNA]</scope>
    <source>
        <strain evidence="1">cv. AL8/78</strain>
    </source>
</reference>
<reference evidence="1" key="4">
    <citation type="submission" date="2019-03" db="UniProtKB">
        <authorList>
            <consortium name="EnsemblPlants"/>
        </authorList>
    </citation>
    <scope>IDENTIFICATION</scope>
</reference>
<evidence type="ECO:0008006" key="3">
    <source>
        <dbReference type="Google" id="ProtNLM"/>
    </source>
</evidence>
<reference evidence="2" key="1">
    <citation type="journal article" date="2014" name="Science">
        <title>Ancient hybridizations among the ancestral genomes of bread wheat.</title>
        <authorList>
            <consortium name="International Wheat Genome Sequencing Consortium,"/>
            <person name="Marcussen T."/>
            <person name="Sandve S.R."/>
            <person name="Heier L."/>
            <person name="Spannagl M."/>
            <person name="Pfeifer M."/>
            <person name="Jakobsen K.S."/>
            <person name="Wulff B.B."/>
            <person name="Steuernagel B."/>
            <person name="Mayer K.F."/>
            <person name="Olsen O.A."/>
        </authorList>
    </citation>
    <scope>NUCLEOTIDE SEQUENCE [LARGE SCALE GENOMIC DNA]</scope>
    <source>
        <strain evidence="2">cv. AL8/78</strain>
    </source>
</reference>
<proteinExistence type="predicted"/>
<dbReference type="PANTHER" id="PTHR47510:SF3">
    <property type="entry name" value="ENDO_EXONUCLEASE_PHOSPHATASE DOMAIN-CONTAINING PROTEIN"/>
    <property type="match status" value="1"/>
</dbReference>
<reference evidence="1" key="3">
    <citation type="journal article" date="2017" name="Nature">
        <title>Genome sequence of the progenitor of the wheat D genome Aegilops tauschii.</title>
        <authorList>
            <person name="Luo M.C."/>
            <person name="Gu Y.Q."/>
            <person name="Puiu D."/>
            <person name="Wang H."/>
            <person name="Twardziok S.O."/>
            <person name="Deal K.R."/>
            <person name="Huo N."/>
            <person name="Zhu T."/>
            <person name="Wang L."/>
            <person name="Wang Y."/>
            <person name="McGuire P.E."/>
            <person name="Liu S."/>
            <person name="Long H."/>
            <person name="Ramasamy R.K."/>
            <person name="Rodriguez J.C."/>
            <person name="Van S.L."/>
            <person name="Yuan L."/>
            <person name="Wang Z."/>
            <person name="Xia Z."/>
            <person name="Xiao L."/>
            <person name="Anderson O.D."/>
            <person name="Ouyang S."/>
            <person name="Liang Y."/>
            <person name="Zimin A.V."/>
            <person name="Pertea G."/>
            <person name="Qi P."/>
            <person name="Bennetzen J.L."/>
            <person name="Dai X."/>
            <person name="Dawson M.W."/>
            <person name="Muller H.G."/>
            <person name="Kugler K."/>
            <person name="Rivarola-Duarte L."/>
            <person name="Spannagl M."/>
            <person name="Mayer K.F.X."/>
            <person name="Lu F.H."/>
            <person name="Bevan M.W."/>
            <person name="Leroy P."/>
            <person name="Li P."/>
            <person name="You F.M."/>
            <person name="Sun Q."/>
            <person name="Liu Z."/>
            <person name="Lyons E."/>
            <person name="Wicker T."/>
            <person name="Salzberg S.L."/>
            <person name="Devos K.M."/>
            <person name="Dvorak J."/>
        </authorList>
    </citation>
    <scope>NUCLEOTIDE SEQUENCE [LARGE SCALE GENOMIC DNA]</scope>
    <source>
        <strain evidence="1">cv. AL8/78</strain>
    </source>
</reference>
<evidence type="ECO:0000313" key="2">
    <source>
        <dbReference type="Proteomes" id="UP000015105"/>
    </source>
</evidence>
<dbReference type="AlphaFoldDB" id="A0A453HMW2"/>
<keyword evidence="2" id="KW-1185">Reference proteome</keyword>
<organism evidence="1 2">
    <name type="scientific">Aegilops tauschii subsp. strangulata</name>
    <name type="common">Goatgrass</name>
    <dbReference type="NCBI Taxonomy" id="200361"/>
    <lineage>
        <taxon>Eukaryota</taxon>
        <taxon>Viridiplantae</taxon>
        <taxon>Streptophyta</taxon>
        <taxon>Embryophyta</taxon>
        <taxon>Tracheophyta</taxon>
        <taxon>Spermatophyta</taxon>
        <taxon>Magnoliopsida</taxon>
        <taxon>Liliopsida</taxon>
        <taxon>Poales</taxon>
        <taxon>Poaceae</taxon>
        <taxon>BOP clade</taxon>
        <taxon>Pooideae</taxon>
        <taxon>Triticodae</taxon>
        <taxon>Triticeae</taxon>
        <taxon>Triticinae</taxon>
        <taxon>Aegilops</taxon>
    </lineage>
</organism>
<dbReference type="Proteomes" id="UP000015105">
    <property type="component" value="Chromosome 4D"/>
</dbReference>
<accession>A0A453HMW2</accession>
<protein>
    <recommendedName>
        <fullName evidence="3">Reverse transcriptase domain-containing protein</fullName>
    </recommendedName>
</protein>
<evidence type="ECO:0000313" key="1">
    <source>
        <dbReference type="EnsemblPlants" id="AET4Gv20243100.2"/>
    </source>
</evidence>
<name>A0A453HMW2_AEGTS</name>
<dbReference type="PANTHER" id="PTHR47510">
    <property type="entry name" value="REVERSE TRANSCRIPTASE DOMAIN-CONTAINING PROTEIN"/>
    <property type="match status" value="1"/>
</dbReference>
<sequence>MKMATCIRKVASEEFGVSRGRRSEDKDTWWWNDDVQKAIKEKKDCFRRLYLDRSADNIEKYKMAKKAAKRAVGEARGRAYEDLYQRLGTKEGERDIYKMAKIRERKTRNIGQVKCIKDGAGQLLVKDEEIKHRWREYFDKLFNGENESSTIELDDSFDETSMRFVWRIQESEVKEALKRMKGGKAMGPDCIPIEVWKGLGDIAIVWLTNLFNLIFRANKMPEEWRRSILVPIFKNKGDVQSCTNYRGIKLMSHTMKLWERVIEHRLRRMTSVTPKISLVSCLGGRPWKPFFWYDNLWRDIGSKRGTCIWCSLTWRRPMIRYRGMSCGGPWRNTKSQQSTLPSSRTCTITL</sequence>
<dbReference type="Gramene" id="AET4Gv20243100.2">
    <property type="protein sequence ID" value="AET4Gv20243100.2"/>
    <property type="gene ID" value="AET4Gv20243100"/>
</dbReference>
<dbReference type="EnsemblPlants" id="AET4Gv20243100.2">
    <property type="protein sequence ID" value="AET4Gv20243100.2"/>
    <property type="gene ID" value="AET4Gv20243100"/>
</dbReference>